<dbReference type="EMBL" id="JARBJD010000098">
    <property type="protein sequence ID" value="KAK2952831.1"/>
    <property type="molecule type" value="Genomic_DNA"/>
</dbReference>
<evidence type="ECO:0000313" key="3">
    <source>
        <dbReference type="Proteomes" id="UP001281761"/>
    </source>
</evidence>
<name>A0ABQ9XLC5_9EUKA</name>
<evidence type="ECO:0000313" key="2">
    <source>
        <dbReference type="EMBL" id="KAK2952831.1"/>
    </source>
</evidence>
<accession>A0ABQ9XLC5</accession>
<sequence length="75" mass="8622">MIDGQQWYEWIARQTVELDHAEFKAADKTPPQDFEENEIDGDDTVADEERDLRSLSFSSSSVVLKAYDYSIKTCS</sequence>
<reference evidence="2 3" key="1">
    <citation type="journal article" date="2022" name="bioRxiv">
        <title>Genomics of Preaxostyla Flagellates Illuminates Evolutionary Transitions and the Path Towards Mitochondrial Loss.</title>
        <authorList>
            <person name="Novak L.V.F."/>
            <person name="Treitli S.C."/>
            <person name="Pyrih J."/>
            <person name="Halakuc P."/>
            <person name="Pipaliya S.V."/>
            <person name="Vacek V."/>
            <person name="Brzon O."/>
            <person name="Soukal P."/>
            <person name="Eme L."/>
            <person name="Dacks J.B."/>
            <person name="Karnkowska A."/>
            <person name="Elias M."/>
            <person name="Hampl V."/>
        </authorList>
    </citation>
    <scope>NUCLEOTIDE SEQUENCE [LARGE SCALE GENOMIC DNA]</scope>
    <source>
        <strain evidence="2">NAU3</strain>
        <tissue evidence="2">Gut</tissue>
    </source>
</reference>
<dbReference type="Proteomes" id="UP001281761">
    <property type="component" value="Unassembled WGS sequence"/>
</dbReference>
<evidence type="ECO:0000256" key="1">
    <source>
        <dbReference type="SAM" id="MobiDB-lite"/>
    </source>
</evidence>
<gene>
    <name evidence="2" type="ORF">BLNAU_12152</name>
</gene>
<proteinExistence type="predicted"/>
<organism evidence="2 3">
    <name type="scientific">Blattamonas nauphoetae</name>
    <dbReference type="NCBI Taxonomy" id="2049346"/>
    <lineage>
        <taxon>Eukaryota</taxon>
        <taxon>Metamonada</taxon>
        <taxon>Preaxostyla</taxon>
        <taxon>Oxymonadida</taxon>
        <taxon>Blattamonas</taxon>
    </lineage>
</organism>
<keyword evidence="3" id="KW-1185">Reference proteome</keyword>
<feature type="region of interest" description="Disordered" evidence="1">
    <location>
        <begin position="25"/>
        <end position="47"/>
    </location>
</feature>
<comment type="caution">
    <text evidence="2">The sequence shown here is derived from an EMBL/GenBank/DDBJ whole genome shotgun (WGS) entry which is preliminary data.</text>
</comment>
<feature type="compositionally biased region" description="Acidic residues" evidence="1">
    <location>
        <begin position="33"/>
        <end position="47"/>
    </location>
</feature>
<protein>
    <submittedName>
        <fullName evidence="2">Uncharacterized protein</fullName>
    </submittedName>
</protein>